<dbReference type="InterPro" id="IPR050796">
    <property type="entry name" value="SCF_F-box_component"/>
</dbReference>
<dbReference type="InterPro" id="IPR013187">
    <property type="entry name" value="F-box-assoc_dom_typ3"/>
</dbReference>
<evidence type="ECO:0000313" key="3">
    <source>
        <dbReference type="Proteomes" id="UP001341840"/>
    </source>
</evidence>
<dbReference type="PROSITE" id="PS50181">
    <property type="entry name" value="FBOX"/>
    <property type="match status" value="1"/>
</dbReference>
<gene>
    <name evidence="2" type="ORF">PIB30_067231</name>
</gene>
<proteinExistence type="predicted"/>
<name>A0ABU6ULZ6_9FABA</name>
<dbReference type="Pfam" id="PF08268">
    <property type="entry name" value="FBA_3"/>
    <property type="match status" value="1"/>
</dbReference>
<evidence type="ECO:0000259" key="1">
    <source>
        <dbReference type="PROSITE" id="PS50181"/>
    </source>
</evidence>
<sequence>MKIRSDGVVERLKRVRRRRVRRRRVLPDEIVIEILVRLPVKALLQFKRVCKSWRTLISSPQFAIDNFRRRADWDLPSHLICSNEHCDYSRVGFLSLQPLFQKPSGVTRFVHLGIKFNIGGEFPSDELVIRGSCNGYDHVHDKYKLVTVHEQYLTRTFTFGTNSWTIGPNFPYRAVGLSGKIGKFLSGTGTLNWMARMKQKEWIILSFDLANETFGQVSLPRLSGLDNDYSCDNPELQVSMNCLCFTIQKYAVFEMWMMKEYGVWESWMMIARVDHCYGSLIPLYISERRVLLLRLPSTSLVMYNCDDGLFYYPLTGVDTSSGDEAIQSAIRYRGIYSLTFFVYHDSLVSPPQ</sequence>
<dbReference type="PANTHER" id="PTHR31672:SF13">
    <property type="entry name" value="F-BOX PROTEIN CPR30-LIKE"/>
    <property type="match status" value="1"/>
</dbReference>
<dbReference type="Pfam" id="PF00646">
    <property type="entry name" value="F-box"/>
    <property type="match status" value="1"/>
</dbReference>
<feature type="domain" description="F-box" evidence="1">
    <location>
        <begin position="20"/>
        <end position="70"/>
    </location>
</feature>
<dbReference type="Gene3D" id="1.20.1280.50">
    <property type="match status" value="1"/>
</dbReference>
<evidence type="ECO:0000313" key="2">
    <source>
        <dbReference type="EMBL" id="MED6162109.1"/>
    </source>
</evidence>
<keyword evidence="3" id="KW-1185">Reference proteome</keyword>
<protein>
    <recommendedName>
        <fullName evidence="1">F-box domain-containing protein</fullName>
    </recommendedName>
</protein>
<dbReference type="PANTHER" id="PTHR31672">
    <property type="entry name" value="BNACNNG10540D PROTEIN"/>
    <property type="match status" value="1"/>
</dbReference>
<dbReference type="Proteomes" id="UP001341840">
    <property type="component" value="Unassembled WGS sequence"/>
</dbReference>
<dbReference type="SMART" id="SM00256">
    <property type="entry name" value="FBOX"/>
    <property type="match status" value="1"/>
</dbReference>
<organism evidence="2 3">
    <name type="scientific">Stylosanthes scabra</name>
    <dbReference type="NCBI Taxonomy" id="79078"/>
    <lineage>
        <taxon>Eukaryota</taxon>
        <taxon>Viridiplantae</taxon>
        <taxon>Streptophyta</taxon>
        <taxon>Embryophyta</taxon>
        <taxon>Tracheophyta</taxon>
        <taxon>Spermatophyta</taxon>
        <taxon>Magnoliopsida</taxon>
        <taxon>eudicotyledons</taxon>
        <taxon>Gunneridae</taxon>
        <taxon>Pentapetalae</taxon>
        <taxon>rosids</taxon>
        <taxon>fabids</taxon>
        <taxon>Fabales</taxon>
        <taxon>Fabaceae</taxon>
        <taxon>Papilionoideae</taxon>
        <taxon>50 kb inversion clade</taxon>
        <taxon>dalbergioids sensu lato</taxon>
        <taxon>Dalbergieae</taxon>
        <taxon>Pterocarpus clade</taxon>
        <taxon>Stylosanthes</taxon>
    </lineage>
</organism>
<reference evidence="2 3" key="1">
    <citation type="journal article" date="2023" name="Plants (Basel)">
        <title>Bridging the Gap: Combining Genomics and Transcriptomics Approaches to Understand Stylosanthes scabra, an Orphan Legume from the Brazilian Caatinga.</title>
        <authorList>
            <person name="Ferreira-Neto J.R.C."/>
            <person name="da Silva M.D."/>
            <person name="Binneck E."/>
            <person name="de Melo N.F."/>
            <person name="da Silva R.H."/>
            <person name="de Melo A.L.T.M."/>
            <person name="Pandolfi V."/>
            <person name="Bustamante F.O."/>
            <person name="Brasileiro-Vidal A.C."/>
            <person name="Benko-Iseppon A.M."/>
        </authorList>
    </citation>
    <scope>NUCLEOTIDE SEQUENCE [LARGE SCALE GENOMIC DNA]</scope>
    <source>
        <tissue evidence="2">Leaves</tissue>
    </source>
</reference>
<dbReference type="InterPro" id="IPR036047">
    <property type="entry name" value="F-box-like_dom_sf"/>
</dbReference>
<accession>A0ABU6ULZ6</accession>
<dbReference type="EMBL" id="JASCZI010121527">
    <property type="protein sequence ID" value="MED6162109.1"/>
    <property type="molecule type" value="Genomic_DNA"/>
</dbReference>
<dbReference type="SUPFAM" id="SSF81383">
    <property type="entry name" value="F-box domain"/>
    <property type="match status" value="1"/>
</dbReference>
<dbReference type="InterPro" id="IPR001810">
    <property type="entry name" value="F-box_dom"/>
</dbReference>
<dbReference type="NCBIfam" id="TIGR01640">
    <property type="entry name" value="F_box_assoc_1"/>
    <property type="match status" value="1"/>
</dbReference>
<comment type="caution">
    <text evidence="2">The sequence shown here is derived from an EMBL/GenBank/DDBJ whole genome shotgun (WGS) entry which is preliminary data.</text>
</comment>
<dbReference type="CDD" id="cd22157">
    <property type="entry name" value="F-box_AtFBW1-like"/>
    <property type="match status" value="1"/>
</dbReference>
<dbReference type="InterPro" id="IPR017451">
    <property type="entry name" value="F-box-assoc_interact_dom"/>
</dbReference>